<organism evidence="3 4">
    <name type="scientific">Pseudomonas pergaminensis</name>
    <dbReference type="NCBI Taxonomy" id="2853159"/>
    <lineage>
        <taxon>Bacteria</taxon>
        <taxon>Pseudomonadati</taxon>
        <taxon>Pseudomonadota</taxon>
        <taxon>Gammaproteobacteria</taxon>
        <taxon>Pseudomonadales</taxon>
        <taxon>Pseudomonadaceae</taxon>
        <taxon>Pseudomonas</taxon>
    </lineage>
</organism>
<dbReference type="EC" id="1.-.-.-" evidence="3"/>
<dbReference type="PANTHER" id="PTHR13847">
    <property type="entry name" value="SARCOSINE DEHYDROGENASE-RELATED"/>
    <property type="match status" value="1"/>
</dbReference>
<dbReference type="Proteomes" id="UP001623008">
    <property type="component" value="Unassembled WGS sequence"/>
</dbReference>
<proteinExistence type="predicted"/>
<dbReference type="RefSeq" id="WP_406598813.1">
    <property type="nucleotide sequence ID" value="NZ_JBJHQF010000037.1"/>
</dbReference>
<feature type="domain" description="FAD dependent oxidoreductase" evidence="2">
    <location>
        <begin position="8"/>
        <end position="335"/>
    </location>
</feature>
<dbReference type="SUPFAM" id="SSF51905">
    <property type="entry name" value="FAD/NAD(P)-binding domain"/>
    <property type="match status" value="1"/>
</dbReference>
<keyword evidence="4" id="KW-1185">Reference proteome</keyword>
<comment type="caution">
    <text evidence="3">The sequence shown here is derived from an EMBL/GenBank/DDBJ whole genome shotgun (WGS) entry which is preliminary data.</text>
</comment>
<dbReference type="Gene3D" id="3.30.9.10">
    <property type="entry name" value="D-Amino Acid Oxidase, subunit A, domain 2"/>
    <property type="match status" value="1"/>
</dbReference>
<accession>A0ABW8R3V3</accession>
<dbReference type="Pfam" id="PF01266">
    <property type="entry name" value="DAO"/>
    <property type="match status" value="1"/>
</dbReference>
<gene>
    <name evidence="3" type="ORF">ACJEBJ_20780</name>
</gene>
<evidence type="ECO:0000259" key="2">
    <source>
        <dbReference type="Pfam" id="PF01266"/>
    </source>
</evidence>
<keyword evidence="1 3" id="KW-0560">Oxidoreductase</keyword>
<dbReference type="InterPro" id="IPR006076">
    <property type="entry name" value="FAD-dep_OxRdtase"/>
</dbReference>
<protein>
    <submittedName>
        <fullName evidence="3">NAD(P)/FAD-dependent oxidoreductase</fullName>
        <ecNumber evidence="3">1.-.-.-</ecNumber>
    </submittedName>
</protein>
<dbReference type="GO" id="GO:0016491">
    <property type="term" value="F:oxidoreductase activity"/>
    <property type="evidence" value="ECO:0007669"/>
    <property type="project" value="UniProtKB-KW"/>
</dbReference>
<dbReference type="PANTHER" id="PTHR13847:SF289">
    <property type="entry name" value="GLYCINE OXIDASE"/>
    <property type="match status" value="1"/>
</dbReference>
<sequence length="361" mass="37183">MSTATGKRIVVIGAGIVGASLAYHLARKGAQVTVVEGQGIASGVTATSFAWLNTSRKAPDPIAALRSVALGDYRRLQNELPDLAIQWTGSLSYGAGTDEALPDSSHGSAATQVTRCQVVELEPNLNDPPTQALFKAEEGALDAVHTTHVLIAGAMAQGAKVMTQARVLGFTTLSGQVTGVDTTVGLIDADVVVIAAGTGTKALTAMLGTPLPVEASPSIFIRYAAQPGVVRTLISNAHMEVRQKADGTLLVAEDYRSDAPHDHPSLIALQTAQAIEGQLRGIGPLGPAIAQVGLRPCPVDGTPIIGYLPTVGGVYVCAMHPGVVLAPVVGRLTSEEIIDGTVCAALEPCRPGRFVQVSQGI</sequence>
<dbReference type="EMBL" id="JBJHQF010000037">
    <property type="protein sequence ID" value="MFK9006568.1"/>
    <property type="molecule type" value="Genomic_DNA"/>
</dbReference>
<name>A0ABW8R3V3_9PSED</name>
<evidence type="ECO:0000313" key="4">
    <source>
        <dbReference type="Proteomes" id="UP001623008"/>
    </source>
</evidence>
<evidence type="ECO:0000313" key="3">
    <source>
        <dbReference type="EMBL" id="MFK9006568.1"/>
    </source>
</evidence>
<dbReference type="InterPro" id="IPR036188">
    <property type="entry name" value="FAD/NAD-bd_sf"/>
</dbReference>
<evidence type="ECO:0000256" key="1">
    <source>
        <dbReference type="ARBA" id="ARBA00023002"/>
    </source>
</evidence>
<reference evidence="3 4" key="1">
    <citation type="submission" date="2024-11" db="EMBL/GenBank/DDBJ databases">
        <authorList>
            <person name="Lucas J.A."/>
        </authorList>
    </citation>
    <scope>NUCLEOTIDE SEQUENCE [LARGE SCALE GENOMIC DNA]</scope>
    <source>
        <strain evidence="3 4">Z 7.15</strain>
    </source>
</reference>
<dbReference type="Gene3D" id="3.50.50.60">
    <property type="entry name" value="FAD/NAD(P)-binding domain"/>
    <property type="match status" value="1"/>
</dbReference>